<feature type="binding site" evidence="17">
    <location>
        <position position="77"/>
    </location>
    <ligand>
        <name>ATP</name>
        <dbReference type="ChEBI" id="CHEBI:30616"/>
    </ligand>
</feature>
<keyword evidence="14" id="KW-1208">Phospholipid metabolism</keyword>
<evidence type="ECO:0000256" key="18">
    <source>
        <dbReference type="PIRSR" id="PIRSR600829-4"/>
    </source>
</evidence>
<evidence type="ECO:0000256" key="9">
    <source>
        <dbReference type="ARBA" id="ARBA00022840"/>
    </source>
</evidence>
<evidence type="ECO:0000256" key="1">
    <source>
        <dbReference type="ARBA" id="ARBA00004651"/>
    </source>
</evidence>
<evidence type="ECO:0000313" key="20">
    <source>
        <dbReference type="EMBL" id="HIY25873.1"/>
    </source>
</evidence>
<comment type="similarity">
    <text evidence="2">Belongs to the bacterial diacylglycerol kinase family.</text>
</comment>
<dbReference type="PANTHER" id="PTHR34299">
    <property type="entry name" value="DIACYLGLYCEROL KINASE"/>
    <property type="match status" value="1"/>
</dbReference>
<dbReference type="CDD" id="cd14265">
    <property type="entry name" value="UDPK_IM_like"/>
    <property type="match status" value="1"/>
</dbReference>
<proteinExistence type="inferred from homology"/>
<dbReference type="Gene3D" id="1.10.287.3610">
    <property type="match status" value="1"/>
</dbReference>
<keyword evidence="8 20" id="KW-0418">Kinase</keyword>
<keyword evidence="4" id="KW-0444">Lipid biosynthesis</keyword>
<dbReference type="AlphaFoldDB" id="A0A9D1YBH5"/>
<keyword evidence="10 19" id="KW-1133">Transmembrane helix</keyword>
<evidence type="ECO:0000313" key="21">
    <source>
        <dbReference type="Proteomes" id="UP000823915"/>
    </source>
</evidence>
<keyword evidence="5" id="KW-0808">Transferase</keyword>
<evidence type="ECO:0000256" key="3">
    <source>
        <dbReference type="ARBA" id="ARBA00022475"/>
    </source>
</evidence>
<keyword evidence="6 19" id="KW-0812">Transmembrane</keyword>
<evidence type="ECO:0000256" key="10">
    <source>
        <dbReference type="ARBA" id="ARBA00022989"/>
    </source>
</evidence>
<keyword evidence="18" id="KW-0479">Metal-binding</keyword>
<dbReference type="EMBL" id="DXDU01000023">
    <property type="protein sequence ID" value="HIY25873.1"/>
    <property type="molecule type" value="Genomic_DNA"/>
</dbReference>
<keyword evidence="13" id="KW-0594">Phospholipid biosynthesis</keyword>
<evidence type="ECO:0000256" key="14">
    <source>
        <dbReference type="ARBA" id="ARBA00023264"/>
    </source>
</evidence>
<feature type="active site" description="Proton acceptor" evidence="15">
    <location>
        <position position="70"/>
    </location>
</feature>
<evidence type="ECO:0000256" key="17">
    <source>
        <dbReference type="PIRSR" id="PIRSR600829-3"/>
    </source>
</evidence>
<dbReference type="GO" id="GO:0016301">
    <property type="term" value="F:kinase activity"/>
    <property type="evidence" value="ECO:0007669"/>
    <property type="project" value="UniProtKB-KW"/>
</dbReference>
<evidence type="ECO:0000256" key="5">
    <source>
        <dbReference type="ARBA" id="ARBA00022679"/>
    </source>
</evidence>
<feature type="binding site" evidence="16">
    <location>
        <position position="70"/>
    </location>
    <ligand>
        <name>substrate</name>
    </ligand>
</feature>
<evidence type="ECO:0000256" key="8">
    <source>
        <dbReference type="ARBA" id="ARBA00022777"/>
    </source>
</evidence>
<reference evidence="20" key="2">
    <citation type="submission" date="2021-04" db="EMBL/GenBank/DDBJ databases">
        <authorList>
            <person name="Gilroy R."/>
        </authorList>
    </citation>
    <scope>NUCLEOTIDE SEQUENCE</scope>
    <source>
        <strain evidence="20">1282</strain>
    </source>
</reference>
<dbReference type="GO" id="GO:0046872">
    <property type="term" value="F:metal ion binding"/>
    <property type="evidence" value="ECO:0007669"/>
    <property type="project" value="UniProtKB-KW"/>
</dbReference>
<dbReference type="GO" id="GO:0008654">
    <property type="term" value="P:phospholipid biosynthetic process"/>
    <property type="evidence" value="ECO:0007669"/>
    <property type="project" value="UniProtKB-KW"/>
</dbReference>
<feature type="binding site" evidence="17">
    <location>
        <begin position="95"/>
        <end position="96"/>
    </location>
    <ligand>
        <name>ATP</name>
        <dbReference type="ChEBI" id="CHEBI:30616"/>
    </ligand>
</feature>
<evidence type="ECO:0000256" key="11">
    <source>
        <dbReference type="ARBA" id="ARBA00023098"/>
    </source>
</evidence>
<reference evidence="20" key="1">
    <citation type="journal article" date="2021" name="PeerJ">
        <title>Extensive microbial diversity within the chicken gut microbiome revealed by metagenomics and culture.</title>
        <authorList>
            <person name="Gilroy R."/>
            <person name="Ravi A."/>
            <person name="Getino M."/>
            <person name="Pursley I."/>
            <person name="Horton D.L."/>
            <person name="Alikhan N.F."/>
            <person name="Baker D."/>
            <person name="Gharbi K."/>
            <person name="Hall N."/>
            <person name="Watson M."/>
            <person name="Adriaenssens E.M."/>
            <person name="Foster-Nyarko E."/>
            <person name="Jarju S."/>
            <person name="Secka A."/>
            <person name="Antonio M."/>
            <person name="Oren A."/>
            <person name="Chaudhuri R.R."/>
            <person name="La Ragione R."/>
            <person name="Hildebrand F."/>
            <person name="Pallen M.J."/>
        </authorList>
    </citation>
    <scope>NUCLEOTIDE SEQUENCE</scope>
    <source>
        <strain evidence="20">1282</strain>
    </source>
</reference>
<protein>
    <submittedName>
        <fullName evidence="20">Diacylglycerol kinase family protein</fullName>
    </submittedName>
</protein>
<comment type="cofactor">
    <cofactor evidence="18">
        <name>Mg(2+)</name>
        <dbReference type="ChEBI" id="CHEBI:18420"/>
    </cofactor>
    <text evidence="18">Mn(2+), Zn(2+), Cd(2+) and Co(2+) support activity to lesser extents.</text>
</comment>
<keyword evidence="18" id="KW-0460">Magnesium</keyword>
<evidence type="ECO:0000256" key="4">
    <source>
        <dbReference type="ARBA" id="ARBA00022516"/>
    </source>
</evidence>
<organism evidence="20 21">
    <name type="scientific">Candidatus Acutalibacter pullistercoris</name>
    <dbReference type="NCBI Taxonomy" id="2838418"/>
    <lineage>
        <taxon>Bacteria</taxon>
        <taxon>Bacillati</taxon>
        <taxon>Bacillota</taxon>
        <taxon>Clostridia</taxon>
        <taxon>Eubacteriales</taxon>
        <taxon>Acutalibacteraceae</taxon>
        <taxon>Acutalibacter</taxon>
    </lineage>
</organism>
<dbReference type="InterPro" id="IPR033717">
    <property type="entry name" value="UDPK"/>
</dbReference>
<evidence type="ECO:0000256" key="12">
    <source>
        <dbReference type="ARBA" id="ARBA00023136"/>
    </source>
</evidence>
<evidence type="ECO:0000256" key="15">
    <source>
        <dbReference type="PIRSR" id="PIRSR600829-1"/>
    </source>
</evidence>
<dbReference type="InterPro" id="IPR000829">
    <property type="entry name" value="DAGK"/>
</dbReference>
<evidence type="ECO:0000256" key="7">
    <source>
        <dbReference type="ARBA" id="ARBA00022741"/>
    </source>
</evidence>
<dbReference type="Proteomes" id="UP000823915">
    <property type="component" value="Unassembled WGS sequence"/>
</dbReference>
<evidence type="ECO:0000256" key="6">
    <source>
        <dbReference type="ARBA" id="ARBA00022692"/>
    </source>
</evidence>
<keyword evidence="7 17" id="KW-0547">Nucleotide-binding</keyword>
<comment type="subcellular location">
    <subcellularLocation>
        <location evidence="1">Cell membrane</location>
        <topology evidence="1">Multi-pass membrane protein</topology>
    </subcellularLocation>
</comment>
<keyword evidence="11" id="KW-0443">Lipid metabolism</keyword>
<evidence type="ECO:0000256" key="13">
    <source>
        <dbReference type="ARBA" id="ARBA00023209"/>
    </source>
</evidence>
<evidence type="ECO:0000256" key="2">
    <source>
        <dbReference type="ARBA" id="ARBA00005967"/>
    </source>
</evidence>
<accession>A0A9D1YBH5</accession>
<keyword evidence="12 19" id="KW-0472">Membrane</keyword>
<evidence type="ECO:0000256" key="19">
    <source>
        <dbReference type="SAM" id="Phobius"/>
    </source>
</evidence>
<gene>
    <name evidence="20" type="ORF">H9838_01715</name>
</gene>
<evidence type="ECO:0000256" key="16">
    <source>
        <dbReference type="PIRSR" id="PIRSR600829-2"/>
    </source>
</evidence>
<dbReference type="Pfam" id="PF01219">
    <property type="entry name" value="DAGK_prokar"/>
    <property type="match status" value="1"/>
</dbReference>
<dbReference type="GO" id="GO:0005524">
    <property type="term" value="F:ATP binding"/>
    <property type="evidence" value="ECO:0007669"/>
    <property type="project" value="UniProtKB-KW"/>
</dbReference>
<feature type="binding site" evidence="18">
    <location>
        <position position="77"/>
    </location>
    <ligand>
        <name>a divalent metal cation</name>
        <dbReference type="ChEBI" id="CHEBI:60240"/>
    </ligand>
</feature>
<feature type="transmembrane region" description="Helical" evidence="19">
    <location>
        <begin position="97"/>
        <end position="119"/>
    </location>
</feature>
<dbReference type="InterPro" id="IPR036945">
    <property type="entry name" value="DAGK_sf"/>
</dbReference>
<name>A0A9D1YBH5_9FIRM</name>
<keyword evidence="3" id="KW-1003">Cell membrane</keyword>
<dbReference type="GO" id="GO:0005886">
    <property type="term" value="C:plasma membrane"/>
    <property type="evidence" value="ECO:0007669"/>
    <property type="project" value="UniProtKB-SubCell"/>
</dbReference>
<keyword evidence="9 17" id="KW-0067">ATP-binding</keyword>
<feature type="transmembrane region" description="Helical" evidence="19">
    <location>
        <begin position="131"/>
        <end position="152"/>
    </location>
</feature>
<dbReference type="PANTHER" id="PTHR34299:SF1">
    <property type="entry name" value="DIACYLGLYCEROL KINASE"/>
    <property type="match status" value="1"/>
</dbReference>
<sequence length="160" mass="17364">MYPERPARRGLSLGVRDALRGIWVCVRTQRNMRIHLAVCCYVVYFGLQLPLSRGEWACLIGAMGLVTGLEAANTGVETLCNFAQKHPNPMIRDVKDVAAGAVLLGAVAAAALGLVIFLRPELWQAVQELCLVPWKGILFLASLGAAWVWVALPGKQGRGK</sequence>
<comment type="caution">
    <text evidence="20">The sequence shown here is derived from an EMBL/GenBank/DDBJ whole genome shotgun (WGS) entry which is preliminary data.</text>
</comment>